<feature type="compositionally biased region" description="Low complexity" evidence="1">
    <location>
        <begin position="180"/>
        <end position="195"/>
    </location>
</feature>
<protein>
    <submittedName>
        <fullName evidence="2">Uncharacterized protein</fullName>
    </submittedName>
</protein>
<feature type="region of interest" description="Disordered" evidence="1">
    <location>
        <begin position="119"/>
        <end position="215"/>
    </location>
</feature>
<evidence type="ECO:0000313" key="2">
    <source>
        <dbReference type="EMBL" id="KAK0621186.1"/>
    </source>
</evidence>
<organism evidence="2 3">
    <name type="scientific">Bombardia bombarda</name>
    <dbReference type="NCBI Taxonomy" id="252184"/>
    <lineage>
        <taxon>Eukaryota</taxon>
        <taxon>Fungi</taxon>
        <taxon>Dikarya</taxon>
        <taxon>Ascomycota</taxon>
        <taxon>Pezizomycotina</taxon>
        <taxon>Sordariomycetes</taxon>
        <taxon>Sordariomycetidae</taxon>
        <taxon>Sordariales</taxon>
        <taxon>Lasiosphaeriaceae</taxon>
        <taxon>Bombardia</taxon>
    </lineage>
</organism>
<proteinExistence type="predicted"/>
<reference evidence="2" key="1">
    <citation type="submission" date="2023-06" db="EMBL/GenBank/DDBJ databases">
        <title>Genome-scale phylogeny and comparative genomics of the fungal order Sordariales.</title>
        <authorList>
            <consortium name="Lawrence Berkeley National Laboratory"/>
            <person name="Hensen N."/>
            <person name="Bonometti L."/>
            <person name="Westerberg I."/>
            <person name="Brannstrom I.O."/>
            <person name="Guillou S."/>
            <person name="Cros-Aarteil S."/>
            <person name="Calhoun S."/>
            <person name="Haridas S."/>
            <person name="Kuo A."/>
            <person name="Mondo S."/>
            <person name="Pangilinan J."/>
            <person name="Riley R."/>
            <person name="LaButti K."/>
            <person name="Andreopoulos B."/>
            <person name="Lipzen A."/>
            <person name="Chen C."/>
            <person name="Yanf M."/>
            <person name="Daum C."/>
            <person name="Ng V."/>
            <person name="Clum A."/>
            <person name="Steindorff A."/>
            <person name="Ohm R."/>
            <person name="Martin F."/>
            <person name="Silar P."/>
            <person name="Natvig D."/>
            <person name="Lalanne C."/>
            <person name="Gautier V."/>
            <person name="Ament-velasquez S.L."/>
            <person name="Kruys A."/>
            <person name="Hutchinson M.I."/>
            <person name="Powell A.J."/>
            <person name="Barry K."/>
            <person name="Miller A.N."/>
            <person name="Grigoriev I.V."/>
            <person name="Debuchy R."/>
            <person name="Gladieux P."/>
            <person name="Thoren M.H."/>
            <person name="Johannesson H."/>
        </authorList>
    </citation>
    <scope>NUCLEOTIDE SEQUENCE</scope>
    <source>
        <strain evidence="2">SMH3391-2</strain>
    </source>
</reference>
<comment type="caution">
    <text evidence="2">The sequence shown here is derived from an EMBL/GenBank/DDBJ whole genome shotgun (WGS) entry which is preliminary data.</text>
</comment>
<evidence type="ECO:0000313" key="3">
    <source>
        <dbReference type="Proteomes" id="UP001174934"/>
    </source>
</evidence>
<feature type="compositionally biased region" description="Low complexity" evidence="1">
    <location>
        <begin position="119"/>
        <end position="157"/>
    </location>
</feature>
<sequence>MGKYDNSWSLRWAAGGLLSLASMGSAAISLKDISPLGATSLPLGCVILYNSQITSCTRAELSARSCSIACTTYLRALQSSLGEICGTSPVDEDSLLGKALSGQLVKALCQQGRPAVFIPTSSAASPSSSTVNEESSTTTSAASSTTTSDAEPSSSDTPPDPTTLQPVVSQTIAQPTSSEPTQTAAANAPQQTSSSVAEPKENSGKGTGSPFDVPVRSDARRFIDGGSNTISIAALVLSSLLLAR</sequence>
<name>A0AA40C0U4_9PEZI</name>
<dbReference type="Proteomes" id="UP001174934">
    <property type="component" value="Unassembled WGS sequence"/>
</dbReference>
<gene>
    <name evidence="2" type="ORF">B0T17DRAFT_278988</name>
</gene>
<dbReference type="AlphaFoldDB" id="A0AA40C0U4"/>
<feature type="compositionally biased region" description="Polar residues" evidence="1">
    <location>
        <begin position="164"/>
        <end position="179"/>
    </location>
</feature>
<evidence type="ECO:0000256" key="1">
    <source>
        <dbReference type="SAM" id="MobiDB-lite"/>
    </source>
</evidence>
<dbReference type="EMBL" id="JAULSR010000004">
    <property type="protein sequence ID" value="KAK0621186.1"/>
    <property type="molecule type" value="Genomic_DNA"/>
</dbReference>
<keyword evidence="3" id="KW-1185">Reference proteome</keyword>
<accession>A0AA40C0U4</accession>